<comment type="caution">
    <text evidence="1">The sequence shown here is derived from an EMBL/GenBank/DDBJ whole genome shotgun (WGS) entry which is preliminary data.</text>
</comment>
<dbReference type="EMBL" id="JABEMA010000033">
    <property type="protein sequence ID" value="NNH22321.1"/>
    <property type="molecule type" value="Genomic_DNA"/>
</dbReference>
<organism evidence="1 2">
    <name type="scientific">Pseudokineococcus marinus</name>
    <dbReference type="NCBI Taxonomy" id="351215"/>
    <lineage>
        <taxon>Bacteria</taxon>
        <taxon>Bacillati</taxon>
        <taxon>Actinomycetota</taxon>
        <taxon>Actinomycetes</taxon>
        <taxon>Kineosporiales</taxon>
        <taxon>Kineosporiaceae</taxon>
        <taxon>Pseudokineococcus</taxon>
    </lineage>
</organism>
<name>A0A849BIA0_9ACTN</name>
<dbReference type="SUPFAM" id="SSF55729">
    <property type="entry name" value="Acyl-CoA N-acyltransferases (Nat)"/>
    <property type="match status" value="1"/>
</dbReference>
<dbReference type="PANTHER" id="PTHR31438:SF1">
    <property type="entry name" value="LYSINE N-ACYLTRANSFERASE C17G9.06C-RELATED"/>
    <property type="match status" value="1"/>
</dbReference>
<dbReference type="PANTHER" id="PTHR31438">
    <property type="entry name" value="LYSINE N-ACYLTRANSFERASE C17G9.06C-RELATED"/>
    <property type="match status" value="1"/>
</dbReference>
<sequence length="195" mass="20707">MTARSALGTWTFEPLPVDGTTPLGDATLVQLHAWVTAPRSVFWQMQGATTEDVRAEHATIAADPCHHAWLGHLDGRPLVLAETYDPRERVLAGHWDAEAGDVGMHLLVAPPEPGAPPVPGLTSTAVAAVVRLALAQPGARRVVVEPDEQNTAVRAKNRAAGFVEHGLLALPGKTAVLSTCTREAFERSELGGLVR</sequence>
<dbReference type="InterPro" id="IPR016181">
    <property type="entry name" value="Acyl_CoA_acyltransferase"/>
</dbReference>
<dbReference type="Proteomes" id="UP000555552">
    <property type="component" value="Unassembled WGS sequence"/>
</dbReference>
<accession>A0A849BIA0</accession>
<dbReference type="Pfam" id="PF13523">
    <property type="entry name" value="Acetyltransf_8"/>
    <property type="match status" value="1"/>
</dbReference>
<gene>
    <name evidence="1" type="ORF">HLB09_04315</name>
</gene>
<dbReference type="Gene3D" id="3.40.630.30">
    <property type="match status" value="1"/>
</dbReference>
<protein>
    <submittedName>
        <fullName evidence="1">Acetyltransferase</fullName>
    </submittedName>
</protein>
<proteinExistence type="predicted"/>
<evidence type="ECO:0000313" key="1">
    <source>
        <dbReference type="EMBL" id="NNH22321.1"/>
    </source>
</evidence>
<dbReference type="GO" id="GO:0016410">
    <property type="term" value="F:N-acyltransferase activity"/>
    <property type="evidence" value="ECO:0007669"/>
    <property type="project" value="TreeGrafter"/>
</dbReference>
<keyword evidence="2" id="KW-1185">Reference proteome</keyword>
<dbReference type="AlphaFoldDB" id="A0A849BIA0"/>
<evidence type="ECO:0000313" key="2">
    <source>
        <dbReference type="Proteomes" id="UP000555552"/>
    </source>
</evidence>
<reference evidence="1 2" key="1">
    <citation type="submission" date="2020-05" db="EMBL/GenBank/DDBJ databases">
        <title>MicrobeNet Type strains.</title>
        <authorList>
            <person name="Nicholson A.C."/>
        </authorList>
    </citation>
    <scope>NUCLEOTIDE SEQUENCE [LARGE SCALE GENOMIC DNA]</scope>
    <source>
        <strain evidence="1 2">JCM 14547</strain>
    </source>
</reference>
<keyword evidence="1" id="KW-0808">Transferase</keyword>